<dbReference type="EMBL" id="CM056743">
    <property type="protein sequence ID" value="KAJ8674323.1"/>
    <property type="molecule type" value="Genomic_DNA"/>
</dbReference>
<evidence type="ECO:0000313" key="2">
    <source>
        <dbReference type="Proteomes" id="UP001239111"/>
    </source>
</evidence>
<comment type="caution">
    <text evidence="1">The sequence shown here is derived from an EMBL/GenBank/DDBJ whole genome shotgun (WGS) entry which is preliminary data.</text>
</comment>
<gene>
    <name evidence="1" type="ORF">QAD02_005585</name>
</gene>
<dbReference type="Proteomes" id="UP001239111">
    <property type="component" value="Chromosome 3"/>
</dbReference>
<name>A0ACC2NTW0_9HYME</name>
<evidence type="ECO:0000313" key="1">
    <source>
        <dbReference type="EMBL" id="KAJ8674323.1"/>
    </source>
</evidence>
<sequence>MSWLGCLPWSEGIKKRACRYLLQRYLGQFLEEKLTLDQLTVDLYNGTGQVTDVCLDVQALNELGEQQHLPLEFVDGFVGSMSVSIPWSALLSEASYVEVIGLRLTVQPRQMSETATSMFESMWSSMTSSMQLAQECLQQDANNLGGSQALEGVELFAQTIDSILCRVRIKFVDTVIRIEHVPLESQTGVAIEICIQNLEYSDEAGSDPSPTPLNSEQSAKYTVSAFATKRFYLEGVTFHIDEFPSRARTFSKSVMTVSRGSTPDSKGSDVQFSSAQISPTQNMPSPPEKNVLNYLNESSPIIFAKLSGRQEIRLKLKQSETTVGPKVEMVVTLGSLISFLSPRQVHVLIELLNGLASPDMEDVSNVAPKSACVEKQMTPSDFNRVERELLNQINPMQGLRTMDLRNTHGWSTASADESDHEEEFLPMRAPGTTSMNNSITSNNASLDDSLSASSISMKSSVSNTQKHHKYRHSVDVDPSAETTQFHVRISSVAVVLLHEDILTTGMDGYGLTRASSKMMKATAEDFFKKLGIFAATGYGNKDFEKASKYFADVCQHSHLRLLAAPLVVEGSEKTTTQFSAISGNLTLASLEIVECLIDSGSSHSHGTNSTTIIELLTFPKEGATNTAFSNKTDFEMRFNYTKKAVRHGQMTKYTHPRTEFIVKLESCQGEFDITIIDRITSLLNPQPICVSSPASATARGNLNQQTLFDQAVESPSLPDSRVDIKVSSPKCVMNLRFPIPDLRPVHDMNRMPWWKRSIRPDYVTFHLTDAKVHTSFESRTPHSARHEIQCRKFLLTYTEADSDSPLEIGKASSDECRSDSSLQNEAEGFDWPRVVITLFPPHCEAPLEDSSEGEPEGSLDDPFENLPRHQPSPFSSKRIIHESDTPHSKPQSDKENHEQREGEELIIPGNKQEMTEFMEDATRNSKIQIDIGLPCASVQIPSKHLYELIYNRFNTDLLLWSPSAPKPKYATHTDAKIGIDIASTLLQESTYPKFSMCKSGIQYDSDSDSDEDGIFHQAEDRSVHRSKQHRVSRNGQSKIALTLTINQGLLTLCTPVRDSMKNVIPSQQGEIVLKVNDATIFSVSTYKGDENLGYVCVMVKDIVLYHCGLITMPTQSPPLRSINSIIPKHCVRSIYRSESGANISLNLADKDMLSVAIRIQAAHETHRIKTFRVAVGVNNATLKHRVTTSQNSWFTQLTDCLDVMDHPVTGYQPPGVLTELHVHLWDCAIDYNPLHLPLRSMVTMGNFSISSNIAAQTNTSTLRFIAEDIALFISDKVGDIVDLRRDYVCVMNLGLFELSLRLNEKMCGGAPKFDLRASNNVLHVRTCSDSGRALMQLLTYFASDGDLVSNSTSTESITVPSSEDGESLLGDESINLLSKSQVERVNSLMEEAMEETIEGRANNSERRTSGKDQQVEVFFFPDESNVANSNDVLDNRNPSKNSSVSVADQDIDFDDPDEEFCILGEEAGVGIMPQHGVPEVRWLCQESVRIVDNHFAIPLGKTDLLKAPKNFPPAILRYTLCEMTLVWHMYGGKDFGDPQPVAKKHITINENLSYRNSSQRSRSVIEGTGYYSKASPNHVHFGSVPSSPRPRTDRVPWQELGGPGRRHEVLMELQLNKVRFQHEVYPESAPEASRQCLLVNEFEVRDRLASSTINKFLYQYSSEARPKQSHANMFSAKAVHVRPDPKLAAQECCLKLSLLPLKLNIDQDSLLFLVTFFGELTGSAASNPPNGSTTTPGDPSLADKDDSCVATNTLAGGGVAQLTSGSKQGTPTHHPPVMSVNEEPTRDFRQQQQRDSNDNLDRNLMILLEDELTIRENKVGAKIVAEAHDNGQPVYFRSVIFSPEVLIKLDYHGKRVDLTHGPLAGLLMGLADLNNSELRLKRLAYRHGLLGFEKLLSYLMAEWLQDIRRTQLPSLLGGVGPMNSLVQLVQGIRDLFWLPIEQYQKDGRIVRGLQRGANSFTTSTAMAALELTSRVVHLIQTTAETAYDMVSPGPSVRRKPKRQKGRRKRYSQPLDIREGMTNAYLLVKEGLGETATQLVRVASEEHEHKGVSGAVGGVLRQIPPTVVKPIILATEATNNVLGGMRSQLVPDARWEATQKWRQDDSNDEN</sequence>
<organism evidence="1 2">
    <name type="scientific">Eretmocerus hayati</name>
    <dbReference type="NCBI Taxonomy" id="131215"/>
    <lineage>
        <taxon>Eukaryota</taxon>
        <taxon>Metazoa</taxon>
        <taxon>Ecdysozoa</taxon>
        <taxon>Arthropoda</taxon>
        <taxon>Hexapoda</taxon>
        <taxon>Insecta</taxon>
        <taxon>Pterygota</taxon>
        <taxon>Neoptera</taxon>
        <taxon>Endopterygota</taxon>
        <taxon>Hymenoptera</taxon>
        <taxon>Apocrita</taxon>
        <taxon>Proctotrupomorpha</taxon>
        <taxon>Chalcidoidea</taxon>
        <taxon>Aphelinidae</taxon>
        <taxon>Aphelininae</taxon>
        <taxon>Eretmocerus</taxon>
    </lineage>
</organism>
<accession>A0ACC2NTW0</accession>
<proteinExistence type="predicted"/>
<keyword evidence="2" id="KW-1185">Reference proteome</keyword>
<protein>
    <submittedName>
        <fullName evidence="1">Uncharacterized protein</fullName>
    </submittedName>
</protein>
<reference evidence="1" key="1">
    <citation type="submission" date="2023-04" db="EMBL/GenBank/DDBJ databases">
        <title>A chromosome-level genome assembly of the parasitoid wasp Eretmocerus hayati.</title>
        <authorList>
            <person name="Zhong Y."/>
            <person name="Liu S."/>
            <person name="Liu Y."/>
        </authorList>
    </citation>
    <scope>NUCLEOTIDE SEQUENCE</scope>
    <source>
        <strain evidence="1">ZJU_SS_LIU_2023</strain>
    </source>
</reference>